<dbReference type="PANTHER" id="PTHR28242:SF52">
    <property type="entry name" value="PHOSPHORELAY INTERMEDIATE PROTEIN YPD1"/>
    <property type="match status" value="1"/>
</dbReference>
<gene>
    <name evidence="4" type="ORF">PCL_06979</name>
</gene>
<evidence type="ECO:0000256" key="1">
    <source>
        <dbReference type="PROSITE-ProRule" id="PRU00110"/>
    </source>
</evidence>
<dbReference type="GO" id="GO:0000160">
    <property type="term" value="P:phosphorelay signal transduction system"/>
    <property type="evidence" value="ECO:0007669"/>
    <property type="project" value="InterPro"/>
</dbReference>
<feature type="domain" description="HPt" evidence="3">
    <location>
        <begin position="478"/>
        <end position="583"/>
    </location>
</feature>
<keyword evidence="1" id="KW-0597">Phosphoprotein</keyword>
<dbReference type="InterPro" id="IPR036641">
    <property type="entry name" value="HPT_dom_sf"/>
</dbReference>
<accession>A0A2U3DTJ0</accession>
<dbReference type="AlphaFoldDB" id="A0A2U3DTJ0"/>
<name>A0A2U3DTJ0_PURLI</name>
<proteinExistence type="predicted"/>
<feature type="compositionally biased region" description="Polar residues" evidence="2">
    <location>
        <begin position="256"/>
        <end position="275"/>
    </location>
</feature>
<protein>
    <recommendedName>
        <fullName evidence="3">HPt domain-containing protein</fullName>
    </recommendedName>
</protein>
<comment type="caution">
    <text evidence="4">The sequence shown here is derived from an EMBL/GenBank/DDBJ whole genome shotgun (WGS) entry which is preliminary data.</text>
</comment>
<dbReference type="Gene3D" id="1.20.120.160">
    <property type="entry name" value="HPT domain"/>
    <property type="match status" value="1"/>
</dbReference>
<evidence type="ECO:0000256" key="2">
    <source>
        <dbReference type="SAM" id="MobiDB-lite"/>
    </source>
</evidence>
<reference evidence="4 5" key="1">
    <citation type="journal article" date="2016" name="Front. Microbiol.">
        <title>Genome and transcriptome sequences reveal the specific parasitism of the nematophagous Purpureocillium lilacinum 36-1.</title>
        <authorList>
            <person name="Xie J."/>
            <person name="Li S."/>
            <person name="Mo C."/>
            <person name="Xiao X."/>
            <person name="Peng D."/>
            <person name="Wang G."/>
            <person name="Xiao Y."/>
        </authorList>
    </citation>
    <scope>NUCLEOTIDE SEQUENCE [LARGE SCALE GENOMIC DNA]</scope>
    <source>
        <strain evidence="4 5">36-1</strain>
    </source>
</reference>
<dbReference type="EMBL" id="LCWV01000032">
    <property type="protein sequence ID" value="PWI65560.1"/>
    <property type="molecule type" value="Genomic_DNA"/>
</dbReference>
<feature type="modified residue" description="Phosphohistidine" evidence="1">
    <location>
        <position position="517"/>
    </location>
</feature>
<dbReference type="Proteomes" id="UP000245956">
    <property type="component" value="Unassembled WGS sequence"/>
</dbReference>
<feature type="region of interest" description="Disordered" evidence="2">
    <location>
        <begin position="410"/>
        <end position="433"/>
    </location>
</feature>
<dbReference type="InterPro" id="IPR045871">
    <property type="entry name" value="AHP1-5/YPD1"/>
</dbReference>
<dbReference type="GO" id="GO:0009927">
    <property type="term" value="F:histidine phosphotransfer kinase activity"/>
    <property type="evidence" value="ECO:0007669"/>
    <property type="project" value="InterPro"/>
</dbReference>
<dbReference type="PROSITE" id="PS50894">
    <property type="entry name" value="HPT"/>
    <property type="match status" value="1"/>
</dbReference>
<sequence length="594" mass="64297">MSDCRIPLSAAVSFSLPPGSRRLSFCLLTVPEERLALTAAPPSSRRLDSRFEYYPTPGGVSRSAHPRSSSRGALAARAQGHSSLAGFGACLIVAVRAAGMARAGWHAVPGTAWARLEMPLFLLPETREACLDTSAAPELFSEVVSSESAVSAGDFCFPIVSPRLLIRCLDPPEPSNRHATAASLLTPPSGPLRPILEAHHPLTFAAHRRCSSSSLASTHTLLALPTQQPPSRRCAGQSQAQGGIAILLERRPCLPSSPNGSRSSNILPSSYTLSRPPSRRNNRHGRGTTHLDIVGDKRAAHFPASPAFYSILLLIPSPKPASWAACSLRGELRPGHGTTSHATSRPESRLARRRPRLDQRHDPGLHPAIPDTLRCAVGPHTTCLRRDNPRPRCSSALFAFDLSLERLQDPALTGTPSHSHSLGLTPPPASTSRGKQHHIVAMAPSEDKVAPEESEPNFGDGVDMSTFNQILEMDEPGDQDFSSSIVFGFFDQAQETFESMDKALKDEDLEKLSQLGHFLKGSSATLGLVKVRDGCEKIQRFGKNENEDGTEEPDSELCLKRIKQALKAVKADYEVVEKALRKYYEGDKDKSDDA</sequence>
<feature type="compositionally biased region" description="Basic residues" evidence="2">
    <location>
        <begin position="277"/>
        <end position="287"/>
    </location>
</feature>
<feature type="region of interest" description="Disordered" evidence="2">
    <location>
        <begin position="255"/>
        <end position="289"/>
    </location>
</feature>
<organism evidence="4 5">
    <name type="scientific">Purpureocillium lilacinum</name>
    <name type="common">Paecilomyces lilacinus</name>
    <dbReference type="NCBI Taxonomy" id="33203"/>
    <lineage>
        <taxon>Eukaryota</taxon>
        <taxon>Fungi</taxon>
        <taxon>Dikarya</taxon>
        <taxon>Ascomycota</taxon>
        <taxon>Pezizomycotina</taxon>
        <taxon>Sordariomycetes</taxon>
        <taxon>Hypocreomycetidae</taxon>
        <taxon>Hypocreales</taxon>
        <taxon>Ophiocordycipitaceae</taxon>
        <taxon>Purpureocillium</taxon>
    </lineage>
</organism>
<dbReference type="GO" id="GO:0043424">
    <property type="term" value="F:protein histidine kinase binding"/>
    <property type="evidence" value="ECO:0007669"/>
    <property type="project" value="InterPro"/>
</dbReference>
<dbReference type="CDD" id="cd00088">
    <property type="entry name" value="HPT"/>
    <property type="match status" value="1"/>
</dbReference>
<dbReference type="Pfam" id="PF01627">
    <property type="entry name" value="Hpt"/>
    <property type="match status" value="1"/>
</dbReference>
<dbReference type="InterPro" id="IPR008207">
    <property type="entry name" value="Sig_transdc_His_kin_Hpt_dom"/>
</dbReference>
<dbReference type="PANTHER" id="PTHR28242">
    <property type="entry name" value="PHOSPHORELAY INTERMEDIATE PROTEIN YPD1"/>
    <property type="match status" value="1"/>
</dbReference>
<dbReference type="SMART" id="SM00073">
    <property type="entry name" value="HPT"/>
    <property type="match status" value="1"/>
</dbReference>
<feature type="compositionally biased region" description="Basic and acidic residues" evidence="2">
    <location>
        <begin position="344"/>
        <end position="364"/>
    </location>
</feature>
<evidence type="ECO:0000313" key="4">
    <source>
        <dbReference type="EMBL" id="PWI65560.1"/>
    </source>
</evidence>
<evidence type="ECO:0000313" key="5">
    <source>
        <dbReference type="Proteomes" id="UP000245956"/>
    </source>
</evidence>
<dbReference type="GO" id="GO:0005634">
    <property type="term" value="C:nucleus"/>
    <property type="evidence" value="ECO:0007669"/>
    <property type="project" value="TreeGrafter"/>
</dbReference>
<dbReference type="GO" id="GO:0005737">
    <property type="term" value="C:cytoplasm"/>
    <property type="evidence" value="ECO:0007669"/>
    <property type="project" value="TreeGrafter"/>
</dbReference>
<dbReference type="SUPFAM" id="SSF47226">
    <property type="entry name" value="Histidine-containing phosphotransfer domain, HPT domain"/>
    <property type="match status" value="1"/>
</dbReference>
<feature type="region of interest" description="Disordered" evidence="2">
    <location>
        <begin position="331"/>
        <end position="372"/>
    </location>
</feature>
<evidence type="ECO:0000259" key="3">
    <source>
        <dbReference type="PROSITE" id="PS50894"/>
    </source>
</evidence>